<evidence type="ECO:0000256" key="7">
    <source>
        <dbReference type="SAM" id="MobiDB-lite"/>
    </source>
</evidence>
<comment type="subunit">
    <text evidence="5">Component of the small ribosomal subunit. Mature ribosomes consist of a small (40S) and a large (60S) subunit. The 40S subunit contains about 33 different proteins and 1 molecule of RNA (18S). The 60S subunit contains about 49 different proteins and 3 molecules of RNA (28S, 5.8S and 5S).</text>
</comment>
<accession>A0A0P4VV23</accession>
<dbReference type="PANTHER" id="PTHR11830">
    <property type="entry name" value="40S RIBOSOMAL PROTEIN S3A"/>
    <property type="match status" value="1"/>
</dbReference>
<reference evidence="8" key="1">
    <citation type="journal article" date="2016" name="PLoS Negl. Trop. Dis.">
        <title>A Deep Insight into the Sialome of Rhodnius neglectus, a Vector of Chagas Disease.</title>
        <authorList>
            <person name="Santiago P.B."/>
            <person name="Assumpcao T.C."/>
            <person name="Araujo C.N."/>
            <person name="Bastos I.M."/>
            <person name="Neves D."/>
            <person name="Silva I.G."/>
            <person name="Charneau S."/>
            <person name="Queiroz R.M."/>
            <person name="Raiol T."/>
            <person name="Oliveira J.V."/>
            <person name="Sousa M.V."/>
            <person name="Calvo E."/>
            <person name="Ribeiro J.M."/>
            <person name="Santana J.M."/>
        </authorList>
    </citation>
    <scope>NUCLEOTIDE SEQUENCE</scope>
    <source>
        <tissue evidence="8">Salivary glands</tissue>
    </source>
</reference>
<keyword evidence="4 5" id="KW-0687">Ribonucleoprotein</keyword>
<feature type="compositionally biased region" description="Basic and acidic residues" evidence="7">
    <location>
        <begin position="285"/>
        <end position="303"/>
    </location>
</feature>
<dbReference type="InterPro" id="IPR027500">
    <property type="entry name" value="Ribosomal_eS1_euk"/>
</dbReference>
<evidence type="ECO:0000256" key="5">
    <source>
        <dbReference type="HAMAP-Rule" id="MF_03122"/>
    </source>
</evidence>
<evidence type="ECO:0000256" key="3">
    <source>
        <dbReference type="ARBA" id="ARBA00022980"/>
    </source>
</evidence>
<dbReference type="GO" id="GO:0003735">
    <property type="term" value="F:structural constituent of ribosome"/>
    <property type="evidence" value="ECO:0007669"/>
    <property type="project" value="UniProtKB-UniRule"/>
</dbReference>
<dbReference type="GO" id="GO:0006412">
    <property type="term" value="P:translation"/>
    <property type="evidence" value="ECO:0007669"/>
    <property type="project" value="UniProtKB-UniRule"/>
</dbReference>
<dbReference type="Pfam" id="PF01015">
    <property type="entry name" value="Ribosomal_S3Ae"/>
    <property type="match status" value="1"/>
</dbReference>
<dbReference type="InterPro" id="IPR018281">
    <property type="entry name" value="Ribosomal_eS1_CS"/>
</dbReference>
<dbReference type="SMART" id="SM01397">
    <property type="entry name" value="Ribosomal_S3Ae"/>
    <property type="match status" value="1"/>
</dbReference>
<keyword evidence="2 5" id="KW-0963">Cytoplasm</keyword>
<keyword evidence="3 5" id="KW-0689">Ribosomal protein</keyword>
<organism evidence="8">
    <name type="scientific">Rhodnius neglectus</name>
    <dbReference type="NCBI Taxonomy" id="72488"/>
    <lineage>
        <taxon>Eukaryota</taxon>
        <taxon>Metazoa</taxon>
        <taxon>Ecdysozoa</taxon>
        <taxon>Arthropoda</taxon>
        <taxon>Hexapoda</taxon>
        <taxon>Insecta</taxon>
        <taxon>Pterygota</taxon>
        <taxon>Neoptera</taxon>
        <taxon>Paraneoptera</taxon>
        <taxon>Hemiptera</taxon>
        <taxon>Heteroptera</taxon>
        <taxon>Panheteroptera</taxon>
        <taxon>Cimicomorpha</taxon>
        <taxon>Reduviidae</taxon>
        <taxon>Triatominae</taxon>
        <taxon>Rhodnius</taxon>
    </lineage>
</organism>
<feature type="region of interest" description="Disordered" evidence="7">
    <location>
        <begin position="285"/>
        <end position="312"/>
    </location>
</feature>
<evidence type="ECO:0000256" key="4">
    <source>
        <dbReference type="ARBA" id="ARBA00023274"/>
    </source>
</evidence>
<dbReference type="HAMAP" id="MF_03122">
    <property type="entry name" value="Ribosomal_eS1_euk"/>
    <property type="match status" value="1"/>
</dbReference>
<evidence type="ECO:0000256" key="6">
    <source>
        <dbReference type="RuleBase" id="RU000668"/>
    </source>
</evidence>
<proteinExistence type="evidence at transcript level"/>
<dbReference type="AlphaFoldDB" id="A0A0P4VV23"/>
<dbReference type="PROSITE" id="PS01191">
    <property type="entry name" value="RIBOSOMAL_S3AE"/>
    <property type="match status" value="1"/>
</dbReference>
<sequence>MAVGKNKGLSKGGKKGVKRKVYVDIYFYLVRKFNGLITLIFLDKRKVLTCIACDVNKIIKKFYVLSYSGLGVDPFTRKDWYDVKAPSMFTTRQIGKTLVNRTQGTKIASEGLKGRVFEVSLADLQNDTDAERSYRKFRLIAEDVQARNVLTNFHGMDLTTDKLRSMVKKWQTLIEANVDVRTTDGYLLRVFCIGFTNKDQLSQRKTCYAQHTQVRQIRRKMVDNITSSISNSDLRVVVNKLIPDSIAKDIEKACQGIYPLHDVYIRKVKVLKKPRFELSKLLELHGDGKGSDEPGAKVSRPEAYEPPVQESV</sequence>
<evidence type="ECO:0000256" key="1">
    <source>
        <dbReference type="ARBA" id="ARBA00004496"/>
    </source>
</evidence>
<dbReference type="InterPro" id="IPR001593">
    <property type="entry name" value="Ribosomal_eS1"/>
</dbReference>
<evidence type="ECO:0000256" key="2">
    <source>
        <dbReference type="ARBA" id="ARBA00022490"/>
    </source>
</evidence>
<dbReference type="GO" id="GO:0022627">
    <property type="term" value="C:cytosolic small ribosomal subunit"/>
    <property type="evidence" value="ECO:0007669"/>
    <property type="project" value="UniProtKB-UniRule"/>
</dbReference>
<dbReference type="EMBL" id="GDKW01000004">
    <property type="protein sequence ID" value="JAI56591.1"/>
    <property type="molecule type" value="mRNA"/>
</dbReference>
<evidence type="ECO:0000313" key="8">
    <source>
        <dbReference type="EMBL" id="JAI56591.1"/>
    </source>
</evidence>
<feature type="initiator methionine" description="Removed" evidence="5">
    <location>
        <position position="1"/>
    </location>
</feature>
<name>A0A0P4VV23_9HEMI</name>
<comment type="subcellular location">
    <subcellularLocation>
        <location evidence="1 5">Cytoplasm</location>
    </subcellularLocation>
</comment>
<protein>
    <recommendedName>
        <fullName evidence="5">Small ribosomal subunit protein eS1</fullName>
    </recommendedName>
</protein>
<comment type="similarity">
    <text evidence="5 6">Belongs to the eukaryotic ribosomal protein eS1 family.</text>
</comment>